<accession>A0A4W3IQH9</accession>
<protein>
    <recommendedName>
        <fullName evidence="4">Ricin B lectin domain-containing protein</fullName>
    </recommendedName>
</protein>
<dbReference type="GO" id="GO:0004653">
    <property type="term" value="F:polypeptide N-acetylgalactosaminyltransferase activity"/>
    <property type="evidence" value="ECO:0007669"/>
    <property type="project" value="TreeGrafter"/>
</dbReference>
<organism evidence="5 6">
    <name type="scientific">Callorhinchus milii</name>
    <name type="common">Ghost shark</name>
    <dbReference type="NCBI Taxonomy" id="7868"/>
    <lineage>
        <taxon>Eukaryota</taxon>
        <taxon>Metazoa</taxon>
        <taxon>Chordata</taxon>
        <taxon>Craniata</taxon>
        <taxon>Vertebrata</taxon>
        <taxon>Chondrichthyes</taxon>
        <taxon>Holocephali</taxon>
        <taxon>Chimaeriformes</taxon>
        <taxon>Callorhinchidae</taxon>
        <taxon>Callorhinchus</taxon>
    </lineage>
</organism>
<dbReference type="Gene3D" id="3.90.550.10">
    <property type="entry name" value="Spore Coat Polysaccharide Biosynthesis Protein SpsA, Chain A"/>
    <property type="match status" value="1"/>
</dbReference>
<reference evidence="5" key="5">
    <citation type="submission" date="2025-09" db="UniProtKB">
        <authorList>
            <consortium name="Ensembl"/>
        </authorList>
    </citation>
    <scope>IDENTIFICATION</scope>
</reference>
<dbReference type="InParanoid" id="A0A4W3IQH9"/>
<reference evidence="6" key="2">
    <citation type="journal article" date="2007" name="PLoS Biol.">
        <title>Survey sequencing and comparative analysis of the elephant shark (Callorhinchus milii) genome.</title>
        <authorList>
            <person name="Venkatesh B."/>
            <person name="Kirkness E.F."/>
            <person name="Loh Y.H."/>
            <person name="Halpern A.L."/>
            <person name="Lee A.P."/>
            <person name="Johnson J."/>
            <person name="Dandona N."/>
            <person name="Viswanathan L.D."/>
            <person name="Tay A."/>
            <person name="Venter J.C."/>
            <person name="Strausberg R.L."/>
            <person name="Brenner S."/>
        </authorList>
    </citation>
    <scope>NUCLEOTIDE SEQUENCE [LARGE SCALE GENOMIC DNA]</scope>
</reference>
<evidence type="ECO:0000313" key="5">
    <source>
        <dbReference type="Ensembl" id="ENSCMIP00000029756.1"/>
    </source>
</evidence>
<dbReference type="GO" id="GO:0006493">
    <property type="term" value="P:protein O-linked glycosylation"/>
    <property type="evidence" value="ECO:0007669"/>
    <property type="project" value="TreeGrafter"/>
</dbReference>
<dbReference type="Pfam" id="PF02709">
    <property type="entry name" value="Glyco_transf_7C"/>
    <property type="match status" value="1"/>
</dbReference>
<dbReference type="SUPFAM" id="SSF53448">
    <property type="entry name" value="Nucleotide-diphospho-sugar transferases"/>
    <property type="match status" value="1"/>
</dbReference>
<dbReference type="SUPFAM" id="SSF50370">
    <property type="entry name" value="Ricin B-like lectins"/>
    <property type="match status" value="1"/>
</dbReference>
<reference evidence="5" key="4">
    <citation type="submission" date="2025-08" db="UniProtKB">
        <authorList>
            <consortium name="Ensembl"/>
        </authorList>
    </citation>
    <scope>IDENTIFICATION</scope>
</reference>
<keyword evidence="1" id="KW-0808">Transferase</keyword>
<dbReference type="AlphaFoldDB" id="A0A4W3IQH9"/>
<dbReference type="InterPro" id="IPR000772">
    <property type="entry name" value="Ricin_B_lectin"/>
</dbReference>
<dbReference type="InterPro" id="IPR035992">
    <property type="entry name" value="Ricin_B-like_lectins"/>
</dbReference>
<evidence type="ECO:0000256" key="1">
    <source>
        <dbReference type="ARBA" id="ARBA00022679"/>
    </source>
</evidence>
<dbReference type="SMART" id="SM00458">
    <property type="entry name" value="RICIN"/>
    <property type="match status" value="1"/>
</dbReference>
<dbReference type="PANTHER" id="PTHR11675:SF58">
    <property type="entry name" value="POLYPEPTIDE N-ACETYLGALACTOSAMINYLTRANSFERASE 6"/>
    <property type="match status" value="1"/>
</dbReference>
<keyword evidence="6" id="KW-1185">Reference proteome</keyword>
<evidence type="ECO:0000259" key="4">
    <source>
        <dbReference type="SMART" id="SM00458"/>
    </source>
</evidence>
<dbReference type="GO" id="GO:0030246">
    <property type="term" value="F:carbohydrate binding"/>
    <property type="evidence" value="ECO:0007669"/>
    <property type="project" value="UniProtKB-KW"/>
</dbReference>
<reference evidence="6" key="3">
    <citation type="journal article" date="2014" name="Nature">
        <title>Elephant shark genome provides unique insights into gnathostome evolution.</title>
        <authorList>
            <consortium name="International Elephant Shark Genome Sequencing Consortium"/>
            <person name="Venkatesh B."/>
            <person name="Lee A.P."/>
            <person name="Ravi V."/>
            <person name="Maurya A.K."/>
            <person name="Lian M.M."/>
            <person name="Swann J.B."/>
            <person name="Ohta Y."/>
            <person name="Flajnik M.F."/>
            <person name="Sutoh Y."/>
            <person name="Kasahara M."/>
            <person name="Hoon S."/>
            <person name="Gangu V."/>
            <person name="Roy S.W."/>
            <person name="Irimia M."/>
            <person name="Korzh V."/>
            <person name="Kondrychyn I."/>
            <person name="Lim Z.W."/>
            <person name="Tay B.H."/>
            <person name="Tohari S."/>
            <person name="Kong K.W."/>
            <person name="Ho S."/>
            <person name="Lorente-Galdos B."/>
            <person name="Quilez J."/>
            <person name="Marques-Bonet T."/>
            <person name="Raney B.J."/>
            <person name="Ingham P.W."/>
            <person name="Tay A."/>
            <person name="Hillier L.W."/>
            <person name="Minx P."/>
            <person name="Boehm T."/>
            <person name="Wilson R.K."/>
            <person name="Brenner S."/>
            <person name="Warren W.C."/>
        </authorList>
    </citation>
    <scope>NUCLEOTIDE SEQUENCE [LARGE SCALE GENOMIC DNA]</scope>
</reference>
<dbReference type="FunFam" id="2.80.10.50:FF:000024">
    <property type="entry name" value="Polypeptide N-acetylgalactosaminyltransferase"/>
    <property type="match status" value="1"/>
</dbReference>
<dbReference type="Proteomes" id="UP000314986">
    <property type="component" value="Unassembled WGS sequence"/>
</dbReference>
<dbReference type="GO" id="GO:0005794">
    <property type="term" value="C:Golgi apparatus"/>
    <property type="evidence" value="ECO:0007669"/>
    <property type="project" value="TreeGrafter"/>
</dbReference>
<sequence length="368" mass="42050">MASSCSHMIFFSPLDVSGECFNGWLEPLLGRIAENYTAVVSPDITAIDLNSFEVSKPVQYGRHHNRGNMDWSLSFGWEAIPDHEVKRRKDETYPIKTPAFAGGLFSISKSYFELIGTYDDQMEIWGGENVEMSFRVWQCGGQLEIIPCSVVGHVFRIKSPHSFPKGVQVIARNQVRLAEVWMDEYKELFYKRNHQAAQIAKEKSYGDLTSRFQLKERLQCKNFTWFLQNVYPELFVPEFHPIKAGAIKNKGTGSCLDVGEQNHGGKPLILYPCHGMGGNQYFEYTHQTEIRHNLAKQLCLRAVYGPVRLEECKYNKKGIDVVMEEKWELGKDNLIRNDGINMCLSASDKNPAMVPCNPDDLSQQWSFI</sequence>
<dbReference type="PROSITE" id="PS50231">
    <property type="entry name" value="RICIN_B_LECTIN"/>
    <property type="match status" value="1"/>
</dbReference>
<evidence type="ECO:0000256" key="3">
    <source>
        <dbReference type="ARBA" id="ARBA00023157"/>
    </source>
</evidence>
<dbReference type="OMA" id="RRESTCV"/>
<dbReference type="Gene3D" id="2.80.10.50">
    <property type="match status" value="1"/>
</dbReference>
<name>A0A4W3IQH9_CALMI</name>
<keyword evidence="3" id="KW-1015">Disulfide bond</keyword>
<keyword evidence="2" id="KW-0430">Lectin</keyword>
<dbReference type="InterPro" id="IPR029044">
    <property type="entry name" value="Nucleotide-diphossugar_trans"/>
</dbReference>
<reference evidence="6" key="1">
    <citation type="journal article" date="2006" name="Science">
        <title>Ancient noncoding elements conserved in the human genome.</title>
        <authorList>
            <person name="Venkatesh B."/>
            <person name="Kirkness E.F."/>
            <person name="Loh Y.H."/>
            <person name="Halpern A.L."/>
            <person name="Lee A.P."/>
            <person name="Johnson J."/>
            <person name="Dandona N."/>
            <person name="Viswanathan L.D."/>
            <person name="Tay A."/>
            <person name="Venter J.C."/>
            <person name="Strausberg R.L."/>
            <person name="Brenner S."/>
        </authorList>
    </citation>
    <scope>NUCLEOTIDE SEQUENCE [LARGE SCALE GENOMIC DNA]</scope>
</reference>
<dbReference type="Ensembl" id="ENSCMIT00000030222.1">
    <property type="protein sequence ID" value="ENSCMIP00000029756.1"/>
    <property type="gene ID" value="ENSCMIG00000012841.1"/>
</dbReference>
<evidence type="ECO:0000313" key="6">
    <source>
        <dbReference type="Proteomes" id="UP000314986"/>
    </source>
</evidence>
<dbReference type="Pfam" id="PF00652">
    <property type="entry name" value="Ricin_B_lectin"/>
    <property type="match status" value="1"/>
</dbReference>
<dbReference type="GeneTree" id="ENSGT00940000160845"/>
<dbReference type="PANTHER" id="PTHR11675">
    <property type="entry name" value="N-ACETYLGALACTOSAMINYLTRANSFERASE"/>
    <property type="match status" value="1"/>
</dbReference>
<proteinExistence type="predicted"/>
<feature type="domain" description="Ricin B lectin" evidence="4">
    <location>
        <begin position="244"/>
        <end position="368"/>
    </location>
</feature>
<evidence type="ECO:0000256" key="2">
    <source>
        <dbReference type="ARBA" id="ARBA00022734"/>
    </source>
</evidence>
<dbReference type="STRING" id="7868.ENSCMIP00000029756"/>
<dbReference type="InterPro" id="IPR027791">
    <property type="entry name" value="Galactosyl_T_C"/>
</dbReference>